<evidence type="ECO:0000313" key="6">
    <source>
        <dbReference type="EMBL" id="ACC98623.1"/>
    </source>
</evidence>
<accession>B2KDM7</accession>
<evidence type="ECO:0000256" key="5">
    <source>
        <dbReference type="SAM" id="SignalP"/>
    </source>
</evidence>
<dbReference type="PRINTS" id="PR01415">
    <property type="entry name" value="ANKYRIN"/>
</dbReference>
<keyword evidence="1" id="KW-0677">Repeat</keyword>
<reference evidence="6 7" key="1">
    <citation type="journal article" date="2009" name="Appl. Environ. Microbiol.">
        <title>Genomic analysis of 'Elusimicrobium minutum,' the first cultivated representative of the phylum 'Elusimicrobia' (formerly termite group 1).</title>
        <authorList>
            <person name="Herlemann D.P.R."/>
            <person name="Geissinger O."/>
            <person name="Ikeda-Ohtsubo W."/>
            <person name="Kunin V."/>
            <person name="Sun H."/>
            <person name="Lapidus A."/>
            <person name="Hugenholtz P."/>
            <person name="Brune A."/>
        </authorList>
    </citation>
    <scope>NUCLEOTIDE SEQUENCE [LARGE SCALE GENOMIC DNA]</scope>
    <source>
        <strain evidence="6 7">Pei191</strain>
    </source>
</reference>
<dbReference type="GO" id="GO:0085020">
    <property type="term" value="P:protein K6-linked ubiquitination"/>
    <property type="evidence" value="ECO:0007669"/>
    <property type="project" value="TreeGrafter"/>
</dbReference>
<dbReference type="PANTHER" id="PTHR24171">
    <property type="entry name" value="ANKYRIN REPEAT DOMAIN-CONTAINING PROTEIN 39-RELATED"/>
    <property type="match status" value="1"/>
</dbReference>
<dbReference type="HOGENOM" id="CLU_810718_0_0_0"/>
<dbReference type="AlphaFoldDB" id="B2KDM7"/>
<keyword evidence="4" id="KW-0175">Coiled coil</keyword>
<gene>
    <name evidence="6" type="ordered locus">Emin_1071</name>
</gene>
<feature type="repeat" description="ANK" evidence="3">
    <location>
        <begin position="94"/>
        <end position="126"/>
    </location>
</feature>
<evidence type="ECO:0000256" key="3">
    <source>
        <dbReference type="PROSITE-ProRule" id="PRU00023"/>
    </source>
</evidence>
<feature type="chain" id="PRO_5002779892" evidence="5">
    <location>
        <begin position="21"/>
        <end position="342"/>
    </location>
</feature>
<feature type="signal peptide" evidence="5">
    <location>
        <begin position="1"/>
        <end position="20"/>
    </location>
</feature>
<dbReference type="GO" id="GO:0004842">
    <property type="term" value="F:ubiquitin-protein transferase activity"/>
    <property type="evidence" value="ECO:0007669"/>
    <property type="project" value="TreeGrafter"/>
</dbReference>
<dbReference type="Gene3D" id="1.25.40.20">
    <property type="entry name" value="Ankyrin repeat-containing domain"/>
    <property type="match status" value="1"/>
</dbReference>
<name>B2KDM7_ELUMP</name>
<proteinExistence type="predicted"/>
<keyword evidence="2 3" id="KW-0040">ANK repeat</keyword>
<protein>
    <submittedName>
        <fullName evidence="6">Ankyrin</fullName>
    </submittedName>
</protein>
<dbReference type="KEGG" id="emi:Emin_1071"/>
<dbReference type="PROSITE" id="PS50297">
    <property type="entry name" value="ANK_REP_REGION"/>
    <property type="match status" value="3"/>
</dbReference>
<keyword evidence="7" id="KW-1185">Reference proteome</keyword>
<dbReference type="PANTHER" id="PTHR24171:SF8">
    <property type="entry name" value="BRCA1-ASSOCIATED RING DOMAIN PROTEIN 1"/>
    <property type="match status" value="1"/>
</dbReference>
<dbReference type="EMBL" id="CP001055">
    <property type="protein sequence ID" value="ACC98623.1"/>
    <property type="molecule type" value="Genomic_DNA"/>
</dbReference>
<keyword evidence="5" id="KW-0732">Signal</keyword>
<dbReference type="Pfam" id="PF12796">
    <property type="entry name" value="Ank_2"/>
    <property type="match status" value="2"/>
</dbReference>
<evidence type="ECO:0000313" key="7">
    <source>
        <dbReference type="Proteomes" id="UP000001029"/>
    </source>
</evidence>
<dbReference type="SMART" id="SM00248">
    <property type="entry name" value="ANK"/>
    <property type="match status" value="5"/>
</dbReference>
<evidence type="ECO:0000256" key="4">
    <source>
        <dbReference type="SAM" id="Coils"/>
    </source>
</evidence>
<dbReference type="PROSITE" id="PS50088">
    <property type="entry name" value="ANK_REPEAT"/>
    <property type="match status" value="3"/>
</dbReference>
<organism evidence="6 7">
    <name type="scientific">Elusimicrobium minutum (strain Pei191)</name>
    <dbReference type="NCBI Taxonomy" id="445932"/>
    <lineage>
        <taxon>Bacteria</taxon>
        <taxon>Pseudomonadati</taxon>
        <taxon>Elusimicrobiota</taxon>
        <taxon>Elusimicrobia</taxon>
        <taxon>Elusimicrobiales</taxon>
        <taxon>Elusimicrobiaceae</taxon>
        <taxon>Elusimicrobium</taxon>
    </lineage>
</organism>
<dbReference type="OrthoDB" id="13502at2"/>
<feature type="repeat" description="ANK" evidence="3">
    <location>
        <begin position="160"/>
        <end position="192"/>
    </location>
</feature>
<evidence type="ECO:0000256" key="1">
    <source>
        <dbReference type="ARBA" id="ARBA00022737"/>
    </source>
</evidence>
<dbReference type="InterPro" id="IPR036770">
    <property type="entry name" value="Ankyrin_rpt-contain_sf"/>
</dbReference>
<sequence>MKKIYFLLILPLAVFSYAQAESQSNQMQYTAKDAKQMTEDPYKTYPGYLLGERDGVKGRYVYDTSLIRSVRAQNVDSVKTLLRARVDPNEKNDEGFTPLIKAAETGNLEIIQLLVEAGAEIDSPAQYGITPLMVAAAGGHHQVVSYLINKGASVHRQDVLLKTPLAHAAAGGNKKTVNILLKAGAKIEQKDKSGETPLVIALRTGNDGSAAALINANADLQAPAGRDVTADFLAESYAGSSQVQKAIKQKEKEAEKAAKAEAKKAAKEAKSDVSAVKADASKTKYIGTETTFKKAEDISFENNLRISGSTEDMKQYERPDAEMDEGLIIEKVQPIILEKKKN</sequence>
<dbReference type="SUPFAM" id="SSF48403">
    <property type="entry name" value="Ankyrin repeat"/>
    <property type="match status" value="1"/>
</dbReference>
<dbReference type="STRING" id="445932.Emin_1071"/>
<feature type="repeat" description="ANK" evidence="3">
    <location>
        <begin position="127"/>
        <end position="159"/>
    </location>
</feature>
<dbReference type="RefSeq" id="WP_012415238.1">
    <property type="nucleotide sequence ID" value="NC_010644.1"/>
</dbReference>
<evidence type="ECO:0000256" key="2">
    <source>
        <dbReference type="ARBA" id="ARBA00023043"/>
    </source>
</evidence>
<dbReference type="Proteomes" id="UP000001029">
    <property type="component" value="Chromosome"/>
</dbReference>
<feature type="coiled-coil region" evidence="4">
    <location>
        <begin position="240"/>
        <end position="279"/>
    </location>
</feature>
<dbReference type="InterPro" id="IPR002110">
    <property type="entry name" value="Ankyrin_rpt"/>
</dbReference>